<evidence type="ECO:0000256" key="2">
    <source>
        <dbReference type="ARBA" id="ARBA00011006"/>
    </source>
</evidence>
<sequence>MQMLWFLLIGLVSGWLAGMISRGGGFGIWGDLVTGVVGSFIGGYLFSLIGISAYGTIGTIISSTIGAIILLWIMRMFSHVAPAAHKKE</sequence>
<keyword evidence="5 7" id="KW-1133">Transmembrane helix</keyword>
<dbReference type="GO" id="GO:0005886">
    <property type="term" value="C:plasma membrane"/>
    <property type="evidence" value="ECO:0007669"/>
    <property type="project" value="UniProtKB-SubCell"/>
</dbReference>
<reference evidence="8 9" key="1">
    <citation type="journal article" date="2015" name="Genome Announc.">
        <title>Complete Genome Sequence of Pelosinus fermentans JBW45, a Member of a Remarkably Competitive Group of Negativicutes in the Firmicutes Phylum.</title>
        <authorList>
            <person name="De Leon K.B."/>
            <person name="Utturkar S.M."/>
            <person name="Camilleri L.B."/>
            <person name="Elias D.A."/>
            <person name="Arkin A.P."/>
            <person name="Fields M.W."/>
            <person name="Brown S.D."/>
            <person name="Wall J.D."/>
        </authorList>
    </citation>
    <scope>NUCLEOTIDE SEQUENCE [LARGE SCALE GENOMIC DNA]</scope>
    <source>
        <strain evidence="8 9">JBW45</strain>
    </source>
</reference>
<feature type="transmembrane region" description="Helical" evidence="7">
    <location>
        <begin position="41"/>
        <end position="73"/>
    </location>
</feature>
<gene>
    <name evidence="8" type="ORF">JBW_01048</name>
</gene>
<evidence type="ECO:0000256" key="7">
    <source>
        <dbReference type="SAM" id="Phobius"/>
    </source>
</evidence>
<keyword evidence="4 7" id="KW-0812">Transmembrane</keyword>
<evidence type="ECO:0000256" key="5">
    <source>
        <dbReference type="ARBA" id="ARBA00022989"/>
    </source>
</evidence>
<evidence type="ECO:0000256" key="4">
    <source>
        <dbReference type="ARBA" id="ARBA00022692"/>
    </source>
</evidence>
<evidence type="ECO:0000256" key="3">
    <source>
        <dbReference type="ARBA" id="ARBA00022475"/>
    </source>
</evidence>
<dbReference type="InterPro" id="IPR007341">
    <property type="entry name" value="Transgly_assoc"/>
</dbReference>
<reference evidence="9" key="2">
    <citation type="submission" date="2015-02" db="EMBL/GenBank/DDBJ databases">
        <title>Complete Genome Sequence of Pelosinus fermentans JBW45.</title>
        <authorList>
            <person name="De Leon K.B."/>
            <person name="Utturkar S.M."/>
            <person name="Camilleri L.B."/>
            <person name="Arkin A.P."/>
            <person name="Fields M.W."/>
            <person name="Brown S.D."/>
            <person name="Wall J.D."/>
        </authorList>
    </citation>
    <scope>NUCLEOTIDE SEQUENCE [LARGE SCALE GENOMIC DNA]</scope>
    <source>
        <strain evidence="9">JBW45</strain>
    </source>
</reference>
<proteinExistence type="inferred from homology"/>
<evidence type="ECO:0000256" key="1">
    <source>
        <dbReference type="ARBA" id="ARBA00004651"/>
    </source>
</evidence>
<protein>
    <submittedName>
        <fullName evidence="8">Transglycosylase-associated protein</fullName>
    </submittedName>
</protein>
<dbReference type="PANTHER" id="PTHR33884:SF3">
    <property type="entry name" value="UPF0410 PROTEIN YMGE"/>
    <property type="match status" value="1"/>
</dbReference>
<dbReference type="Pfam" id="PF04226">
    <property type="entry name" value="Transgly_assoc"/>
    <property type="match status" value="1"/>
</dbReference>
<dbReference type="Proteomes" id="UP000005361">
    <property type="component" value="Chromosome"/>
</dbReference>
<evidence type="ECO:0000313" key="8">
    <source>
        <dbReference type="EMBL" id="AJQ26400.1"/>
    </source>
</evidence>
<dbReference type="KEGG" id="pft:JBW_01048"/>
<name>I8U0N1_9FIRM</name>
<dbReference type="AlphaFoldDB" id="I8U0N1"/>
<accession>I8U0N1</accession>
<organism evidence="8 9">
    <name type="scientific">Pelosinus fermentans JBW45</name>
    <dbReference type="NCBI Taxonomy" id="1192197"/>
    <lineage>
        <taxon>Bacteria</taxon>
        <taxon>Bacillati</taxon>
        <taxon>Bacillota</taxon>
        <taxon>Negativicutes</taxon>
        <taxon>Selenomonadales</taxon>
        <taxon>Sporomusaceae</taxon>
        <taxon>Pelosinus</taxon>
    </lineage>
</organism>
<keyword evidence="3" id="KW-1003">Cell membrane</keyword>
<comment type="similarity">
    <text evidence="2">Belongs to the UPF0410 family.</text>
</comment>
<comment type="subcellular location">
    <subcellularLocation>
        <location evidence="1">Cell membrane</location>
        <topology evidence="1">Multi-pass membrane protein</topology>
    </subcellularLocation>
</comment>
<evidence type="ECO:0000256" key="6">
    <source>
        <dbReference type="ARBA" id="ARBA00023136"/>
    </source>
</evidence>
<dbReference type="HOGENOM" id="CLU_160040_0_1_9"/>
<keyword evidence="6 7" id="KW-0472">Membrane</keyword>
<dbReference type="EMBL" id="CP010978">
    <property type="protein sequence ID" value="AJQ26400.1"/>
    <property type="molecule type" value="Genomic_DNA"/>
</dbReference>
<dbReference type="PANTHER" id="PTHR33884">
    <property type="entry name" value="UPF0410 PROTEIN YMGE"/>
    <property type="match status" value="1"/>
</dbReference>
<evidence type="ECO:0000313" key="9">
    <source>
        <dbReference type="Proteomes" id="UP000005361"/>
    </source>
</evidence>